<dbReference type="UniPathway" id="UPA00354"/>
<evidence type="ECO:0000256" key="8">
    <source>
        <dbReference type="ARBA" id="ARBA00023033"/>
    </source>
</evidence>
<comment type="function">
    <text evidence="12">Catalyzes the hydroxylation of the N(6)-(4-aminobutyl)-L-lysine intermediate to form hypusine, an essential post-translational modification only found in mature eIF-5A factor.</text>
</comment>
<comment type="similarity">
    <text evidence="3">Belongs to the SCC2/Nipped-B family.</text>
</comment>
<evidence type="ECO:0000259" key="15">
    <source>
        <dbReference type="Pfam" id="PF12830"/>
    </source>
</evidence>
<dbReference type="InterPro" id="IPR004155">
    <property type="entry name" value="PBS_lyase_HEAT"/>
</dbReference>
<feature type="binding site" evidence="12">
    <location>
        <position position="68"/>
    </location>
    <ligand>
        <name>Fe cation</name>
        <dbReference type="ChEBI" id="CHEBI:24875"/>
        <label>1</label>
    </ligand>
</feature>
<feature type="coiled-coil region" evidence="13">
    <location>
        <begin position="417"/>
        <end position="444"/>
    </location>
</feature>
<dbReference type="GO" id="GO:1990414">
    <property type="term" value="P:replication-born double-strand break repair via sister chromatid exchange"/>
    <property type="evidence" value="ECO:0007669"/>
    <property type="project" value="TreeGrafter"/>
</dbReference>
<dbReference type="GO" id="GO:0090694">
    <property type="term" value="C:Scc2-Scc4 cohesin loading complex"/>
    <property type="evidence" value="ECO:0007669"/>
    <property type="project" value="TreeGrafter"/>
</dbReference>
<dbReference type="SUPFAM" id="SSF48371">
    <property type="entry name" value="ARM repeat"/>
    <property type="match status" value="2"/>
</dbReference>
<dbReference type="Pfam" id="PF13646">
    <property type="entry name" value="HEAT_2"/>
    <property type="match status" value="2"/>
</dbReference>
<feature type="binding site" evidence="12">
    <location>
        <position position="269"/>
    </location>
    <ligand>
        <name>Fe cation</name>
        <dbReference type="ChEBI" id="CHEBI:24875"/>
        <label>2</label>
    </ligand>
</feature>
<feature type="binding site" evidence="12">
    <location>
        <position position="235"/>
    </location>
    <ligand>
        <name>Fe cation</name>
        <dbReference type="ChEBI" id="CHEBI:24875"/>
        <label>2</label>
    </ligand>
</feature>
<accession>A0A8H4RUI6</accession>
<dbReference type="FunFam" id="1.25.10.10:FF:000494">
    <property type="entry name" value="Sister chromatid cohesion protein"/>
    <property type="match status" value="1"/>
</dbReference>
<dbReference type="OrthoDB" id="418242at2759"/>
<evidence type="ECO:0000256" key="4">
    <source>
        <dbReference type="ARBA" id="ARBA00022723"/>
    </source>
</evidence>
<feature type="compositionally biased region" description="Basic residues" evidence="14">
    <location>
        <begin position="2172"/>
        <end position="2190"/>
    </location>
</feature>
<dbReference type="InterPro" id="IPR024986">
    <property type="entry name" value="Nipped-B_C"/>
</dbReference>
<evidence type="ECO:0000256" key="3">
    <source>
        <dbReference type="ARBA" id="ARBA00009252"/>
    </source>
</evidence>
<feature type="binding site" evidence="12">
    <location>
        <position position="236"/>
    </location>
    <ligand>
        <name>Fe cation</name>
        <dbReference type="ChEBI" id="CHEBI:24875"/>
        <label>2</label>
    </ligand>
</feature>
<keyword evidence="12" id="KW-0963">Cytoplasm</keyword>
<keyword evidence="4 12" id="KW-0479">Metal-binding</keyword>
<dbReference type="Pfam" id="PF12765">
    <property type="entry name" value="Cohesin_HEAT"/>
    <property type="match status" value="1"/>
</dbReference>
<dbReference type="GO" id="GO:0019135">
    <property type="term" value="F:deoxyhypusine monooxygenase activity"/>
    <property type="evidence" value="ECO:0007669"/>
    <property type="project" value="UniProtKB-UniRule"/>
</dbReference>
<sequence>MAPSATSPPSTEGITIATLRKTLISESEPLARRFRALFSLKHLACQSSLPAIQAIAAAFTSPSALLKHELAYCLGQTKNLEAVPFLRAVLEDKDEDAMCRHEAAEALGAIGDTGSLDILRQLRDAKEEVEVVRETCEIAVARIEWENSQERKNEKLRQSDFASIDPAPPAPLMEEAETIETLEKKLLDTNLPLFLRYRAMFGLRDLASPPDLPTAVPAVQALAKGFADPSALFRHEIAFVFGQLSHPASIPALTAVLGNLDEAGMVRHEAAEALGSLGEEDGVEDVLKKFLDDKEQVVRESVIVALDMAEFEKGDEVDRLRKSTTALQPPSSTFKMAMNGYNIHHGAPNGSNGAPTTNGTGRLRSRVLTVDEALPLTPITSIIPFNSDIVPLPSVGLRSSVSLFSTSAERDQSRQFLDSLNREAADSNNTSRRLQQTLDDLKELLKPEGLTQYNFKTGPRLSSGPDLNVQSKMSLTPFAQKVLNETSIEFTYPSPKRPTPPLIKRPIPQAQNSPTRSKPHHNQHAVSNCNAFNENSSITVQVPKERSRPQIATPSRPSLAKPGSSIAVAIPSLPNNFRQNRTPPQPVRQRETSAESSSIIVQLPAQSTLSQSKPQTPRQPAHQISSVEPPSGSNPSLAVVIPDLPATFKAEDYGVVPDSPDTPQHLSRKRKRSEINGDEDELATSVDHRERGDLAARNLREFLQEIFEVEDQLQPDTSIMNNIILVTSDGYSLTSAAQTKVESLIQKIISVGRFTQAPLDDLLRLQKLSEGALKDAEVVDVKVDDTMGESEVEAWIHQIAIAELGLKAARTSLRLMSGGREDKQLYSEDVIQAALNLFKNVMDNCIVPIVEMRSSGSSASTFKALSAQKKAISNLLTQCRRVLTLLASLVANVELSETVINTLEFTTSRLIFVENAPIERDSVLGVAKFDSLRVVAMDALAQIFLCNPEQRQGIFDEILTSLEKLPVTRQSARQFKLAEGGSIQLVSALIMRLIQTSANKPDDAKDKRRKKALDVLNGDDDGEDARIDKGSNDRCTIKSESRAEQQHVTAIQELRDVVSPLLDTAKSNATYVVGFIVNRAMKSTKTGDAPYRNLLDLFVEDFITCLNSTDWPSAELLLRLFLFKMVLLAEGDKTPAPAKNMALDLLGLMGAAISELSSHVRKTAASMENGNGLAQYLTRLAHASLEKRASSAEVVSWPCGPFRVSLEYLDERYSTDPQLHSAIGFFMAEWASQIFTTYESISDEDDDHQQVEREYGRLAYRLRMMITDRRWLSTEYSFDAISPPHARLAYSLTLLHSQFCASFSRVLAILLGSMTSEQATVRSKSLKSVNQVLDTDPTILDREPAVKHLILRCSNDLSVQVRDSALSLVGKCISLRPALEEELTPGILQRVNDSGIGVRKRAMKLSKDIYLRNSKPEIRSSIADALLHRVTDLDEGVQELARQTIEEVWMSPFYQSSMTDTNSAQFKLAMADHVALMVKTVQRGSGVSTVLDKVLQNMLSSDSKFSGANFKVCKALVATMFETIIDNSAEEGSGAPSARDALQVLMIFAKSNAKLFAPEQVQLLQPYISNVGTGDDLAIFWSVVVIFRHVLPHLSKAHNNFLATVRKQLMLTVGRMGRAILDDVIACLWIISGVLEDFQHLTKLVMSSLLGIQQIKNVDLNDPSKSELIKKVGRLLMISGTLGKHCDFDPQAASFKDKFPSLKDSSVSKLMTDLFAPFASPSQPLEVRKSALDAIGMVCQSWPKNFASANIYTSFLEVFSEKNSILEAIILRSFKDFLLLEEKRSEAGSEGLPGAAHDPTAKLGVMGGGQGDGVAIGIAQRFLPSIIRLALASQDDQALLATEVVASIARQGLVHPKECGPTLIALETSQNARIAEIAFREHKALHEKHETILEKEYMRAVHLAYVYQRDVVENTHGATLEPYTSKLHSMIDVLKISKVKNRKKFFETLCSRIDFDPAKIDIVNELPQHLEFSQFIIENLAFFEYVTVDELLSAIIAMEKVVAATGTGIAHSIETEIFQVRLDQPSQVDENGQAQPAQPEVDPIRLRLLTASSMMLSSLWEARTFLRRLYGLMTSRKETKGKGAPKDLNRPPVKVPFVNGDKFWEVNSSTMAALDSEESMMNQCRAFVELLSVDHDFKVAAEGDDEAERARMSTPSDDEENGTPGPLSGNGRGRKRKGSGTPGGRKKRARSSSVPRGRGKPKSSGKRGSVEKSDDEMGWE</sequence>
<feature type="compositionally biased region" description="Polar residues" evidence="14">
    <location>
        <begin position="573"/>
        <end position="582"/>
    </location>
</feature>
<proteinExistence type="inferred from homology"/>
<keyword evidence="9 12" id="KW-0539">Nucleus</keyword>
<evidence type="ECO:0000313" key="17">
    <source>
        <dbReference type="Proteomes" id="UP000566819"/>
    </source>
</evidence>
<keyword evidence="5" id="KW-0677">Repeat</keyword>
<evidence type="ECO:0000256" key="14">
    <source>
        <dbReference type="SAM" id="MobiDB-lite"/>
    </source>
</evidence>
<dbReference type="InterPro" id="IPR033031">
    <property type="entry name" value="Scc2/Nipped-B"/>
</dbReference>
<dbReference type="GO" id="GO:0140588">
    <property type="term" value="P:chromatin looping"/>
    <property type="evidence" value="ECO:0007669"/>
    <property type="project" value="InterPro"/>
</dbReference>
<evidence type="ECO:0000256" key="7">
    <source>
        <dbReference type="ARBA" id="ARBA00023004"/>
    </source>
</evidence>
<keyword evidence="6 12" id="KW-0560">Oxidoreductase</keyword>
<keyword evidence="7 12" id="KW-0408">Iron</keyword>
<dbReference type="CDD" id="cd23958">
    <property type="entry name" value="SCC2"/>
    <property type="match status" value="1"/>
</dbReference>
<feature type="binding site" evidence="12">
    <location>
        <position position="102"/>
    </location>
    <ligand>
        <name>Fe cation</name>
        <dbReference type="ChEBI" id="CHEBI:24875"/>
        <label>1</label>
    </ligand>
</feature>
<feature type="binding site" evidence="12">
    <location>
        <position position="268"/>
    </location>
    <ligand>
        <name>Fe cation</name>
        <dbReference type="ChEBI" id="CHEBI:24875"/>
        <label>2</label>
    </ligand>
</feature>
<gene>
    <name evidence="12" type="primary">LIA1</name>
    <name evidence="16" type="ORF">G7Y89_g1814</name>
</gene>
<dbReference type="GO" id="GO:0003682">
    <property type="term" value="F:chromatin binding"/>
    <property type="evidence" value="ECO:0007669"/>
    <property type="project" value="TreeGrafter"/>
</dbReference>
<dbReference type="GO" id="GO:0071169">
    <property type="term" value="P:establishment of protein localization to chromatin"/>
    <property type="evidence" value="ECO:0007669"/>
    <property type="project" value="TreeGrafter"/>
</dbReference>
<evidence type="ECO:0000256" key="2">
    <source>
        <dbReference type="ARBA" id="ARBA00005041"/>
    </source>
</evidence>
<feature type="binding site" evidence="12">
    <location>
        <position position="101"/>
    </location>
    <ligand>
        <name>Fe cation</name>
        <dbReference type="ChEBI" id="CHEBI:24875"/>
        <label>1</label>
    </ligand>
</feature>
<dbReference type="GO" id="GO:0061775">
    <property type="term" value="F:cohesin loader activity"/>
    <property type="evidence" value="ECO:0007669"/>
    <property type="project" value="InterPro"/>
</dbReference>
<evidence type="ECO:0000256" key="6">
    <source>
        <dbReference type="ARBA" id="ARBA00023002"/>
    </source>
</evidence>
<reference evidence="16 17" key="1">
    <citation type="submission" date="2020-03" db="EMBL/GenBank/DDBJ databases">
        <title>Draft Genome Sequence of Cudoniella acicularis.</title>
        <authorList>
            <person name="Buettner E."/>
            <person name="Kellner H."/>
        </authorList>
    </citation>
    <scope>NUCLEOTIDE SEQUENCE [LARGE SCALE GENOMIC DNA]</scope>
    <source>
        <strain evidence="16 17">DSM 108380</strain>
    </source>
</reference>
<feature type="region of interest" description="Disordered" evidence="14">
    <location>
        <begin position="490"/>
        <end position="639"/>
    </location>
</feature>
<keyword evidence="11" id="KW-0131">Cell cycle</keyword>
<dbReference type="Gene3D" id="1.25.10.10">
    <property type="entry name" value="Leucine-rich Repeat Variant"/>
    <property type="match status" value="3"/>
</dbReference>
<keyword evidence="17" id="KW-1185">Reference proteome</keyword>
<keyword evidence="8 12" id="KW-0503">Monooxygenase</keyword>
<feature type="region of interest" description="Disordered" evidence="14">
    <location>
        <begin position="651"/>
        <end position="689"/>
    </location>
</feature>
<comment type="caution">
    <text evidence="16">The sequence shown here is derived from an EMBL/GenBank/DDBJ whole genome shotgun (WGS) entry which is preliminary data.</text>
</comment>
<keyword evidence="13" id="KW-0175">Coiled coil</keyword>
<feature type="binding site" evidence="12">
    <location>
        <position position="69"/>
    </location>
    <ligand>
        <name>Fe cation</name>
        <dbReference type="ChEBI" id="CHEBI:24875"/>
        <label>1</label>
    </ligand>
</feature>
<evidence type="ECO:0000256" key="5">
    <source>
        <dbReference type="ARBA" id="ARBA00022737"/>
    </source>
</evidence>
<dbReference type="PANTHER" id="PTHR21704">
    <property type="entry name" value="NIPPED-B-LIKE PROTEIN DELANGIN SCC2-RELATED"/>
    <property type="match status" value="1"/>
</dbReference>
<comment type="similarity">
    <text evidence="12">Belongs to the deoxyhypusine hydroxylase family.</text>
</comment>
<comment type="cofactor">
    <cofactor evidence="12">
        <name>Fe(2+)</name>
        <dbReference type="ChEBI" id="CHEBI:29033"/>
    </cofactor>
    <text evidence="12">Binds 2 Fe(2+) ions per subunit.</text>
</comment>
<dbReference type="EC" id="1.14.99.29" evidence="12"/>
<name>A0A8H4RUI6_9HELO</name>
<keyword evidence="10 12" id="KW-0386">Hypusine biosynthesis</keyword>
<feature type="compositionally biased region" description="Polar residues" evidence="14">
    <location>
        <begin position="524"/>
        <end position="540"/>
    </location>
</feature>
<dbReference type="GO" id="GO:0034087">
    <property type="term" value="P:establishment of mitotic sister chromatid cohesion"/>
    <property type="evidence" value="ECO:0007669"/>
    <property type="project" value="TreeGrafter"/>
</dbReference>
<feature type="region of interest" description="Disordered" evidence="14">
    <location>
        <begin position="2142"/>
        <end position="2220"/>
    </location>
</feature>
<evidence type="ECO:0000256" key="11">
    <source>
        <dbReference type="ARBA" id="ARBA00023306"/>
    </source>
</evidence>
<dbReference type="InterPro" id="IPR011989">
    <property type="entry name" value="ARM-like"/>
</dbReference>
<dbReference type="InterPro" id="IPR016024">
    <property type="entry name" value="ARM-type_fold"/>
</dbReference>
<feature type="domain" description="Sister chromatid cohesion C-terminal" evidence="15">
    <location>
        <begin position="1817"/>
        <end position="2001"/>
    </location>
</feature>
<evidence type="ECO:0000256" key="13">
    <source>
        <dbReference type="SAM" id="Coils"/>
    </source>
</evidence>
<dbReference type="HAMAP" id="MF_03101">
    <property type="entry name" value="Deoxyhypusine_hydroxylase"/>
    <property type="match status" value="1"/>
</dbReference>
<comment type="subcellular location">
    <subcellularLocation>
        <location evidence="12">Cytoplasm</location>
    </subcellularLocation>
    <subcellularLocation>
        <location evidence="12">Nucleus</location>
    </subcellularLocation>
</comment>
<feature type="compositionally biased region" description="Polar residues" evidence="14">
    <location>
        <begin position="594"/>
        <end position="636"/>
    </location>
</feature>
<evidence type="ECO:0000313" key="16">
    <source>
        <dbReference type="EMBL" id="KAF4636290.1"/>
    </source>
</evidence>
<evidence type="ECO:0000256" key="12">
    <source>
        <dbReference type="HAMAP-Rule" id="MF_03101"/>
    </source>
</evidence>
<dbReference type="GO" id="GO:0010468">
    <property type="term" value="P:regulation of gene expression"/>
    <property type="evidence" value="ECO:0007669"/>
    <property type="project" value="InterPro"/>
</dbReference>
<dbReference type="Pfam" id="PF12830">
    <property type="entry name" value="Nipped-B_C"/>
    <property type="match status" value="1"/>
</dbReference>
<dbReference type="Proteomes" id="UP000566819">
    <property type="component" value="Unassembled WGS sequence"/>
</dbReference>
<evidence type="ECO:0000256" key="10">
    <source>
        <dbReference type="ARBA" id="ARBA00023256"/>
    </source>
</evidence>
<dbReference type="InterPro" id="IPR026003">
    <property type="entry name" value="Cohesin_HEAT"/>
</dbReference>
<dbReference type="SMART" id="SM00567">
    <property type="entry name" value="EZ_HEAT"/>
    <property type="match status" value="6"/>
</dbReference>
<comment type="catalytic activity">
    <reaction evidence="1 12">
        <text>[eIF5A protein]-deoxyhypusine + AH2 + O2 = [eIF5A protein]-hypusine + A + H2O</text>
        <dbReference type="Rhea" id="RHEA:14101"/>
        <dbReference type="Rhea" id="RHEA-COMP:10144"/>
        <dbReference type="Rhea" id="RHEA-COMP:12592"/>
        <dbReference type="ChEBI" id="CHEBI:13193"/>
        <dbReference type="ChEBI" id="CHEBI:15377"/>
        <dbReference type="ChEBI" id="CHEBI:15379"/>
        <dbReference type="ChEBI" id="CHEBI:17499"/>
        <dbReference type="ChEBI" id="CHEBI:82657"/>
        <dbReference type="ChEBI" id="CHEBI:91175"/>
        <dbReference type="EC" id="1.14.99.29"/>
    </reaction>
</comment>
<dbReference type="EMBL" id="JAAMPI010000073">
    <property type="protein sequence ID" value="KAF4636290.1"/>
    <property type="molecule type" value="Genomic_DNA"/>
</dbReference>
<dbReference type="PANTHER" id="PTHR21704:SF18">
    <property type="entry name" value="NIPPED-B-LIKE PROTEIN"/>
    <property type="match status" value="1"/>
</dbReference>
<evidence type="ECO:0000256" key="1">
    <source>
        <dbReference type="ARBA" id="ARBA00000068"/>
    </source>
</evidence>
<dbReference type="GO" id="GO:0046872">
    <property type="term" value="F:metal ion binding"/>
    <property type="evidence" value="ECO:0007669"/>
    <property type="project" value="UniProtKB-KW"/>
</dbReference>
<evidence type="ECO:0000256" key="9">
    <source>
        <dbReference type="ARBA" id="ARBA00023242"/>
    </source>
</evidence>
<dbReference type="InterPro" id="IPR027517">
    <property type="entry name" value="Deoxyhypusine_hydroxylase"/>
</dbReference>
<dbReference type="GO" id="GO:0005737">
    <property type="term" value="C:cytoplasm"/>
    <property type="evidence" value="ECO:0007669"/>
    <property type="project" value="UniProtKB-SubCell"/>
</dbReference>
<organism evidence="16 17">
    <name type="scientific">Cudoniella acicularis</name>
    <dbReference type="NCBI Taxonomy" id="354080"/>
    <lineage>
        <taxon>Eukaryota</taxon>
        <taxon>Fungi</taxon>
        <taxon>Dikarya</taxon>
        <taxon>Ascomycota</taxon>
        <taxon>Pezizomycotina</taxon>
        <taxon>Leotiomycetes</taxon>
        <taxon>Helotiales</taxon>
        <taxon>Tricladiaceae</taxon>
        <taxon>Cudoniella</taxon>
    </lineage>
</organism>
<comment type="pathway">
    <text evidence="2 12">Protein modification; eIF5A hypusination.</text>
</comment>
<protein>
    <recommendedName>
        <fullName evidence="12">Deoxyhypusine hydroxylase</fullName>
        <shortName evidence="12">DOHH</shortName>
        <ecNumber evidence="12">1.14.99.29</ecNumber>
    </recommendedName>
    <alternativeName>
        <fullName evidence="12">Deoxyhypusine dioxygenase</fullName>
    </alternativeName>
    <alternativeName>
        <fullName evidence="12">Deoxyhypusine monooxygenase</fullName>
    </alternativeName>
</protein>